<keyword evidence="4" id="KW-0808">Transferase</keyword>
<dbReference type="InterPro" id="IPR045210">
    <property type="entry name" value="RING-Ubox_PUB"/>
</dbReference>
<dbReference type="FunFam" id="3.30.40.10:FF:000114">
    <property type="entry name" value="RING-type E3 ubiquitin transferase"/>
    <property type="match status" value="1"/>
</dbReference>
<dbReference type="Pfam" id="PF04564">
    <property type="entry name" value="U-box"/>
    <property type="match status" value="1"/>
</dbReference>
<dbReference type="CDD" id="cd16664">
    <property type="entry name" value="RING-Ubox_PUB"/>
    <property type="match status" value="1"/>
</dbReference>
<evidence type="ECO:0000313" key="9">
    <source>
        <dbReference type="Proteomes" id="UP001172457"/>
    </source>
</evidence>
<dbReference type="Proteomes" id="UP001172457">
    <property type="component" value="Chromosome 1"/>
</dbReference>
<comment type="caution">
    <text evidence="8">The sequence shown here is derived from an EMBL/GenBank/DDBJ whole genome shotgun (WGS) entry which is preliminary data.</text>
</comment>
<dbReference type="PROSITE" id="PS51698">
    <property type="entry name" value="U_BOX"/>
    <property type="match status" value="1"/>
</dbReference>
<dbReference type="Gene3D" id="1.25.10.10">
    <property type="entry name" value="Leucine-rich Repeat Variant"/>
    <property type="match status" value="2"/>
</dbReference>
<dbReference type="InterPro" id="IPR016024">
    <property type="entry name" value="ARM-type_fold"/>
</dbReference>
<dbReference type="GO" id="GO:0061630">
    <property type="term" value="F:ubiquitin protein ligase activity"/>
    <property type="evidence" value="ECO:0007669"/>
    <property type="project" value="UniProtKB-EC"/>
</dbReference>
<dbReference type="InterPro" id="IPR003613">
    <property type="entry name" value="Ubox_domain"/>
</dbReference>
<accession>A0AA38U2N2</accession>
<dbReference type="SUPFAM" id="SSF48371">
    <property type="entry name" value="ARM repeat"/>
    <property type="match status" value="1"/>
</dbReference>
<gene>
    <name evidence="8" type="ORF">OSB04_000882</name>
</gene>
<keyword evidence="5" id="KW-0677">Repeat</keyword>
<evidence type="ECO:0000256" key="1">
    <source>
        <dbReference type="ARBA" id="ARBA00000900"/>
    </source>
</evidence>
<comment type="catalytic activity">
    <reaction evidence="1">
        <text>S-ubiquitinyl-[E2 ubiquitin-conjugating enzyme]-L-cysteine + [acceptor protein]-L-lysine = [E2 ubiquitin-conjugating enzyme]-L-cysteine + N(6)-ubiquitinyl-[acceptor protein]-L-lysine.</text>
        <dbReference type="EC" id="2.3.2.27"/>
    </reaction>
</comment>
<keyword evidence="6" id="KW-0833">Ubl conjugation pathway</keyword>
<evidence type="ECO:0000256" key="3">
    <source>
        <dbReference type="ARBA" id="ARBA00012483"/>
    </source>
</evidence>
<keyword evidence="9" id="KW-1185">Reference proteome</keyword>
<dbReference type="EMBL" id="JARYMX010000001">
    <property type="protein sequence ID" value="KAJ9564916.1"/>
    <property type="molecule type" value="Genomic_DNA"/>
</dbReference>
<dbReference type="AlphaFoldDB" id="A0AA38U2N2"/>
<dbReference type="GO" id="GO:0016567">
    <property type="term" value="P:protein ubiquitination"/>
    <property type="evidence" value="ECO:0007669"/>
    <property type="project" value="InterPro"/>
</dbReference>
<dbReference type="Gene3D" id="3.30.40.10">
    <property type="entry name" value="Zinc/RING finger domain, C3HC4 (zinc finger)"/>
    <property type="match status" value="1"/>
</dbReference>
<organism evidence="8 9">
    <name type="scientific">Centaurea solstitialis</name>
    <name type="common">yellow star-thistle</name>
    <dbReference type="NCBI Taxonomy" id="347529"/>
    <lineage>
        <taxon>Eukaryota</taxon>
        <taxon>Viridiplantae</taxon>
        <taxon>Streptophyta</taxon>
        <taxon>Embryophyta</taxon>
        <taxon>Tracheophyta</taxon>
        <taxon>Spermatophyta</taxon>
        <taxon>Magnoliopsida</taxon>
        <taxon>eudicotyledons</taxon>
        <taxon>Gunneridae</taxon>
        <taxon>Pentapetalae</taxon>
        <taxon>asterids</taxon>
        <taxon>campanulids</taxon>
        <taxon>Asterales</taxon>
        <taxon>Asteraceae</taxon>
        <taxon>Carduoideae</taxon>
        <taxon>Cardueae</taxon>
        <taxon>Centaureinae</taxon>
        <taxon>Centaurea</taxon>
    </lineage>
</organism>
<evidence type="ECO:0000259" key="7">
    <source>
        <dbReference type="PROSITE" id="PS51698"/>
    </source>
</evidence>
<dbReference type="SUPFAM" id="SSF57850">
    <property type="entry name" value="RING/U-box"/>
    <property type="match status" value="1"/>
</dbReference>
<evidence type="ECO:0000256" key="2">
    <source>
        <dbReference type="ARBA" id="ARBA00004906"/>
    </source>
</evidence>
<dbReference type="InterPro" id="IPR000225">
    <property type="entry name" value="Armadillo"/>
</dbReference>
<dbReference type="EC" id="2.3.2.27" evidence="3"/>
<proteinExistence type="predicted"/>
<feature type="domain" description="U-box" evidence="7">
    <location>
        <begin position="149"/>
        <end position="223"/>
    </location>
</feature>
<evidence type="ECO:0000256" key="6">
    <source>
        <dbReference type="ARBA" id="ARBA00022786"/>
    </source>
</evidence>
<dbReference type="Pfam" id="PF00514">
    <property type="entry name" value="Arm"/>
    <property type="match status" value="1"/>
</dbReference>
<dbReference type="FunFam" id="1.25.10.10:FF:000330">
    <property type="entry name" value="RING-type E3 ubiquitin transferase"/>
    <property type="match status" value="1"/>
</dbReference>
<dbReference type="InterPro" id="IPR011989">
    <property type="entry name" value="ARM-like"/>
</dbReference>
<dbReference type="PANTHER" id="PTHR23315">
    <property type="entry name" value="U BOX DOMAIN-CONTAINING"/>
    <property type="match status" value="1"/>
</dbReference>
<reference evidence="8" key="1">
    <citation type="submission" date="2023-03" db="EMBL/GenBank/DDBJ databases">
        <title>Chromosome-scale reference genome and RAD-based genetic map of yellow starthistle (Centaurea solstitialis) reveal putative structural variation and QTLs associated with invader traits.</title>
        <authorList>
            <person name="Reatini B."/>
            <person name="Cang F.A."/>
            <person name="Jiang Q."/>
            <person name="Mckibben M.T.W."/>
            <person name="Barker M.S."/>
            <person name="Rieseberg L.H."/>
            <person name="Dlugosch K.M."/>
        </authorList>
    </citation>
    <scope>NUCLEOTIDE SEQUENCE</scope>
    <source>
        <strain evidence="8">CAN-66</strain>
        <tissue evidence="8">Leaf</tissue>
    </source>
</reference>
<evidence type="ECO:0000256" key="5">
    <source>
        <dbReference type="ARBA" id="ARBA00022737"/>
    </source>
</evidence>
<protein>
    <recommendedName>
        <fullName evidence="3">RING-type E3 ubiquitin transferase</fullName>
        <ecNumber evidence="3">2.3.2.27</ecNumber>
    </recommendedName>
</protein>
<dbReference type="SMART" id="SM00504">
    <property type="entry name" value="Ubox"/>
    <property type="match status" value="1"/>
</dbReference>
<dbReference type="PANTHER" id="PTHR23315:SF253">
    <property type="entry name" value="U-BOX DOMAIN-CONTAINING PROTEIN 9"/>
    <property type="match status" value="1"/>
</dbReference>
<dbReference type="InterPro" id="IPR013083">
    <property type="entry name" value="Znf_RING/FYVE/PHD"/>
</dbReference>
<dbReference type="SMART" id="SM00185">
    <property type="entry name" value="ARM"/>
    <property type="match status" value="4"/>
</dbReference>
<evidence type="ECO:0000256" key="4">
    <source>
        <dbReference type="ARBA" id="ARBA00022679"/>
    </source>
</evidence>
<name>A0AA38U2N2_9ASTR</name>
<evidence type="ECO:0000313" key="8">
    <source>
        <dbReference type="EMBL" id="KAJ9564916.1"/>
    </source>
</evidence>
<sequence length="534" mass="59436">MFNSTTRLVTYCLWLMGNVIGNSSIQVSNLDVNKLVAIAIFLELVASCNIYYNLNPETSHSIHYSVIGDQSVAVARATTELKKELQRLVKAIVEDSCSEEEPNGFGFIERANQTLQALKDLKEGGKHSQRSSSIKRINDNGSSTSIWASCPQEFRCPLSKELMRDPVILSTGQTYDRPFIQKWLKAGNRICPKTQQVLTHTILTPNNLVRDMISQWCKNRGVQFPGPLQYADEDGLTEADRDLFLSLLKKMSSTQSEQKEAARTLRSLTKRMPSFRALFGESLEAIPQLLTPLCQSKSQNEIHPDLQEDLITTLLNLSIHDNNKKLVAETPMVVPLLLDALRFGTIETRSNSAATLFTLSALDSNKSLIGKAGALKPLIDLLEEGHPLAMKDVASAIFNLCITHENKARAVRDGAVRALLNKIKNRVHVDELLAILAMLSSNQKAVEEMGDLGAVSCLLSLIKETNCARNKENCIAVLYTICYYDRTKWKEMRDEESSYGTLSQIAQNGTSRAKRKANGILDRLNRAINLTHTA</sequence>
<comment type="pathway">
    <text evidence="2">Protein modification; protein ubiquitination.</text>
</comment>